<sequence length="61" mass="7258">MMKTFERILIKIAIIQIIFLLIAQIFFHKLDAFPELKQITQYEGVTENNYSEVLNLIRSKE</sequence>
<dbReference type="InterPro" id="IPR035281">
    <property type="entry name" value="DUF5359"/>
</dbReference>
<dbReference type="Pfam" id="PF17313">
    <property type="entry name" value="DUF5359"/>
    <property type="match status" value="1"/>
</dbReference>
<evidence type="ECO:0000256" key="1">
    <source>
        <dbReference type="SAM" id="Phobius"/>
    </source>
</evidence>
<accession>A0ABU0FQF4</accession>
<comment type="caution">
    <text evidence="2">The sequence shown here is derived from an EMBL/GenBank/DDBJ whole genome shotgun (WGS) entry which is preliminary data.</text>
</comment>
<dbReference type="RefSeq" id="WP_307191029.1">
    <property type="nucleotide sequence ID" value="NZ_JAUSUN010000001.1"/>
</dbReference>
<proteinExistence type="predicted"/>
<keyword evidence="1" id="KW-0472">Membrane</keyword>
<evidence type="ECO:0008006" key="4">
    <source>
        <dbReference type="Google" id="ProtNLM"/>
    </source>
</evidence>
<gene>
    <name evidence="2" type="ORF">J2S25_000310</name>
</gene>
<feature type="transmembrane region" description="Helical" evidence="1">
    <location>
        <begin position="9"/>
        <end position="27"/>
    </location>
</feature>
<reference evidence="2 3" key="1">
    <citation type="submission" date="2023-07" db="EMBL/GenBank/DDBJ databases">
        <title>Genomic Encyclopedia of Type Strains, Phase IV (KMG-IV): sequencing the most valuable type-strain genomes for metagenomic binning, comparative biology and taxonomic classification.</title>
        <authorList>
            <person name="Goeker M."/>
        </authorList>
    </citation>
    <scope>NUCLEOTIDE SEQUENCE [LARGE SCALE GENOMIC DNA]</scope>
    <source>
        <strain evidence="2 3">DSM 19598</strain>
    </source>
</reference>
<evidence type="ECO:0000313" key="2">
    <source>
        <dbReference type="EMBL" id="MDQ0412132.1"/>
    </source>
</evidence>
<keyword evidence="1" id="KW-0812">Transmembrane</keyword>
<organism evidence="2 3">
    <name type="scientific">Mesobacillus stamsii</name>
    <dbReference type="NCBI Taxonomy" id="225347"/>
    <lineage>
        <taxon>Bacteria</taxon>
        <taxon>Bacillati</taxon>
        <taxon>Bacillota</taxon>
        <taxon>Bacilli</taxon>
        <taxon>Bacillales</taxon>
        <taxon>Bacillaceae</taxon>
        <taxon>Mesobacillus</taxon>
    </lineage>
</organism>
<dbReference type="Proteomes" id="UP001242313">
    <property type="component" value="Unassembled WGS sequence"/>
</dbReference>
<dbReference type="EMBL" id="JAUSUN010000001">
    <property type="protein sequence ID" value="MDQ0412132.1"/>
    <property type="molecule type" value="Genomic_DNA"/>
</dbReference>
<name>A0ABU0FQF4_9BACI</name>
<evidence type="ECO:0000313" key="3">
    <source>
        <dbReference type="Proteomes" id="UP001242313"/>
    </source>
</evidence>
<protein>
    <recommendedName>
        <fullName evidence="4">Cytidylate kinase</fullName>
    </recommendedName>
</protein>
<keyword evidence="1" id="KW-1133">Transmembrane helix</keyword>
<keyword evidence="3" id="KW-1185">Reference proteome</keyword>